<gene>
    <name evidence="2" type="ORF">ENW00_06520</name>
</gene>
<comment type="caution">
    <text evidence="2">The sequence shown here is derived from an EMBL/GenBank/DDBJ whole genome shotgun (WGS) entry which is preliminary data.</text>
</comment>
<evidence type="ECO:0000259" key="1">
    <source>
        <dbReference type="Pfam" id="PF14330"/>
    </source>
</evidence>
<dbReference type="InterPro" id="IPR025496">
    <property type="entry name" value="DUF4387"/>
</dbReference>
<protein>
    <submittedName>
        <fullName evidence="2">DUF4387 domain-containing protein</fullName>
    </submittedName>
</protein>
<reference evidence="2" key="1">
    <citation type="journal article" date="2020" name="mSystems">
        <title>Genome- and Community-Level Interaction Insights into Carbon Utilization and Element Cycling Functions of Hydrothermarchaeota in Hydrothermal Sediment.</title>
        <authorList>
            <person name="Zhou Z."/>
            <person name="Liu Y."/>
            <person name="Xu W."/>
            <person name="Pan J."/>
            <person name="Luo Z.H."/>
            <person name="Li M."/>
        </authorList>
    </citation>
    <scope>NUCLEOTIDE SEQUENCE [LARGE SCALE GENOMIC DNA]</scope>
    <source>
        <strain evidence="2">SpSt-81</strain>
    </source>
</reference>
<evidence type="ECO:0000313" key="2">
    <source>
        <dbReference type="EMBL" id="HFX13790.1"/>
    </source>
</evidence>
<dbReference type="Pfam" id="PF14330">
    <property type="entry name" value="DUF4387"/>
    <property type="match status" value="1"/>
</dbReference>
<dbReference type="EMBL" id="DTIN01000025">
    <property type="protein sequence ID" value="HFX13790.1"/>
    <property type="molecule type" value="Genomic_DNA"/>
</dbReference>
<accession>A0A7C3MIB1</accession>
<organism evidence="2">
    <name type="scientific">Dictyoglomus thermophilum</name>
    <dbReference type="NCBI Taxonomy" id="14"/>
    <lineage>
        <taxon>Bacteria</taxon>
        <taxon>Pseudomonadati</taxon>
        <taxon>Dictyoglomota</taxon>
        <taxon>Dictyoglomia</taxon>
        <taxon>Dictyoglomales</taxon>
        <taxon>Dictyoglomaceae</taxon>
        <taxon>Dictyoglomus</taxon>
    </lineage>
</organism>
<name>A0A7C3MIB1_DICTH</name>
<dbReference type="AlphaFoldDB" id="A0A7C3MIB1"/>
<sequence>MMRSMVELAKVIRTKNSGPFILTIDIIFKEKEVYEKLKNMDYFSKNFWANLYGLKGSDVISVIYFDPVCAVKANIKRKVPSGSPGDSDVYGAQQHAPLLEVKIDV</sequence>
<feature type="domain" description="DUF4387" evidence="1">
    <location>
        <begin position="6"/>
        <end position="101"/>
    </location>
</feature>
<proteinExistence type="predicted"/>